<dbReference type="Proteomes" id="UP000281406">
    <property type="component" value="Unassembled WGS sequence"/>
</dbReference>
<accession>A0A3N0YYF9</accession>
<keyword evidence="3" id="KW-1185">Reference proteome</keyword>
<protein>
    <submittedName>
        <fullName evidence="2">Uncharacterized protein</fullName>
    </submittedName>
</protein>
<feature type="region of interest" description="Disordered" evidence="1">
    <location>
        <begin position="16"/>
        <end position="65"/>
    </location>
</feature>
<gene>
    <name evidence="2" type="ORF">DPX16_22431</name>
</gene>
<organism evidence="2 3">
    <name type="scientific">Anabarilius grahami</name>
    <name type="common">Kanglang fish</name>
    <name type="synonym">Barilius grahami</name>
    <dbReference type="NCBI Taxonomy" id="495550"/>
    <lineage>
        <taxon>Eukaryota</taxon>
        <taxon>Metazoa</taxon>
        <taxon>Chordata</taxon>
        <taxon>Craniata</taxon>
        <taxon>Vertebrata</taxon>
        <taxon>Euteleostomi</taxon>
        <taxon>Actinopterygii</taxon>
        <taxon>Neopterygii</taxon>
        <taxon>Teleostei</taxon>
        <taxon>Ostariophysi</taxon>
        <taxon>Cypriniformes</taxon>
        <taxon>Xenocyprididae</taxon>
        <taxon>Xenocypridinae</taxon>
        <taxon>Xenocypridinae incertae sedis</taxon>
        <taxon>Anabarilius</taxon>
    </lineage>
</organism>
<dbReference type="AlphaFoldDB" id="A0A3N0YYF9"/>
<evidence type="ECO:0000256" key="1">
    <source>
        <dbReference type="SAM" id="MobiDB-lite"/>
    </source>
</evidence>
<name>A0A3N0YYF9_ANAGA</name>
<dbReference type="EMBL" id="RJVU01018862">
    <property type="protein sequence ID" value="ROL51335.1"/>
    <property type="molecule type" value="Genomic_DNA"/>
</dbReference>
<feature type="compositionally biased region" description="Low complexity" evidence="1">
    <location>
        <begin position="35"/>
        <end position="50"/>
    </location>
</feature>
<evidence type="ECO:0000313" key="2">
    <source>
        <dbReference type="EMBL" id="ROL51335.1"/>
    </source>
</evidence>
<proteinExistence type="predicted"/>
<comment type="caution">
    <text evidence="2">The sequence shown here is derived from an EMBL/GenBank/DDBJ whole genome shotgun (WGS) entry which is preliminary data.</text>
</comment>
<sequence length="199" mass="21566">MLHGCASDLPITSSTLERECPGTTSSHRAHHSISARRPVGSASAPPSLSSSRDHRPYGSTGLSNPSSSTLASHHSACTTDFLAFSCASSLHPFGSVRLCLPYGSALILSHTGFASVLRSLFGVLVLCPVFARVSCSLDWISRRCFLFPVHRWIVLWFSPTDYTAPLHGHTSPVTTHRISHRPSRSLRHHSPAVVIVSYL</sequence>
<evidence type="ECO:0000313" key="3">
    <source>
        <dbReference type="Proteomes" id="UP000281406"/>
    </source>
</evidence>
<reference evidence="2 3" key="1">
    <citation type="submission" date="2018-10" db="EMBL/GenBank/DDBJ databases">
        <title>Genome assembly for a Yunnan-Guizhou Plateau 3E fish, Anabarilius grahami (Regan), and its evolutionary and genetic applications.</title>
        <authorList>
            <person name="Jiang W."/>
        </authorList>
    </citation>
    <scope>NUCLEOTIDE SEQUENCE [LARGE SCALE GENOMIC DNA]</scope>
    <source>
        <strain evidence="2">AG-KIZ</strain>
        <tissue evidence="2">Muscle</tissue>
    </source>
</reference>